<feature type="binding site" evidence="5">
    <location>
        <position position="151"/>
    </location>
    <ligand>
        <name>glyoxylate</name>
        <dbReference type="ChEBI" id="CHEBI:36655"/>
    </ligand>
</feature>
<feature type="binding site" evidence="5">
    <location>
        <position position="280"/>
    </location>
    <ligand>
        <name>FMN</name>
        <dbReference type="ChEBI" id="CHEBI:58210"/>
    </ligand>
</feature>
<keyword evidence="5" id="KW-0288">FMN</keyword>
<dbReference type="PANTHER" id="PTHR10578">
    <property type="entry name" value="S -2-HYDROXY-ACID OXIDASE-RELATED"/>
    <property type="match status" value="1"/>
</dbReference>
<feature type="binding site" evidence="5">
    <location>
        <position position="302"/>
    </location>
    <ligand>
        <name>FMN</name>
        <dbReference type="ChEBI" id="CHEBI:58210"/>
    </ligand>
</feature>
<keyword evidence="2" id="KW-0560">Oxidoreductase</keyword>
<evidence type="ECO:0000256" key="2">
    <source>
        <dbReference type="ARBA" id="ARBA00023002"/>
    </source>
</evidence>
<accession>F0XU75</accession>
<feature type="binding site" evidence="5">
    <location>
        <begin position="361"/>
        <end position="362"/>
    </location>
    <ligand>
        <name>FMN</name>
        <dbReference type="ChEBI" id="CHEBI:58210"/>
    </ligand>
</feature>
<dbReference type="InterPro" id="IPR037396">
    <property type="entry name" value="FMN_HAD"/>
</dbReference>
<dbReference type="Gene3D" id="3.20.20.70">
    <property type="entry name" value="Aldolase class I"/>
    <property type="match status" value="1"/>
</dbReference>
<dbReference type="GO" id="GO:0016491">
    <property type="term" value="F:oxidoreductase activity"/>
    <property type="evidence" value="ECO:0007669"/>
    <property type="project" value="UniProtKB-KW"/>
</dbReference>
<feature type="binding site" evidence="5">
    <location>
        <position position="121"/>
    </location>
    <ligand>
        <name>FMN</name>
        <dbReference type="ChEBI" id="CHEBI:58210"/>
    </ligand>
</feature>
<evidence type="ECO:0000313" key="8">
    <source>
        <dbReference type="Proteomes" id="UP000007796"/>
    </source>
</evidence>
<dbReference type="AlphaFoldDB" id="F0XU75"/>
<dbReference type="OrthoDB" id="1925334at2759"/>
<proteinExistence type="inferred from homology"/>
<dbReference type="PANTHER" id="PTHR10578:SF104">
    <property type="entry name" value="CYTOCHROME B2, MITOCHONDRIAL-RELATED"/>
    <property type="match status" value="1"/>
</dbReference>
<protein>
    <submittedName>
        <fullName evidence="7">L-lactate dehydrogenase</fullName>
    </submittedName>
</protein>
<dbReference type="PROSITE" id="PS00557">
    <property type="entry name" value="FMN_HYDROXY_ACID_DH_1"/>
    <property type="match status" value="1"/>
</dbReference>
<feature type="binding site" evidence="5">
    <location>
        <position position="304"/>
    </location>
    <ligand>
        <name>glyoxylate</name>
        <dbReference type="ChEBI" id="CHEBI:36655"/>
    </ligand>
</feature>
<dbReference type="Pfam" id="PF01070">
    <property type="entry name" value="FMN_dh"/>
    <property type="match status" value="1"/>
</dbReference>
<dbReference type="STRING" id="655863.F0XU75"/>
<feature type="active site" description="Proton acceptor" evidence="4">
    <location>
        <position position="304"/>
    </location>
</feature>
<comment type="similarity">
    <text evidence="3">Belongs to the FMN-dependent alpha-hydroxy acid dehydrogenase family.</text>
</comment>
<evidence type="ECO:0000256" key="4">
    <source>
        <dbReference type="PIRSR" id="PIRSR000138-1"/>
    </source>
</evidence>
<feature type="binding site" evidence="5">
    <location>
        <position position="177"/>
    </location>
    <ligand>
        <name>FMN</name>
        <dbReference type="ChEBI" id="CHEBI:58210"/>
    </ligand>
</feature>
<feature type="binding site" evidence="5">
    <location>
        <position position="39"/>
    </location>
    <ligand>
        <name>glyoxylate</name>
        <dbReference type="ChEBI" id="CHEBI:36655"/>
    </ligand>
</feature>
<dbReference type="InterPro" id="IPR008259">
    <property type="entry name" value="FMN_hydac_DH_AS"/>
</dbReference>
<dbReference type="InterPro" id="IPR012133">
    <property type="entry name" value="Alpha-hydoxy_acid_DH_FMN"/>
</dbReference>
<feature type="binding site" evidence="5">
    <location>
        <begin position="92"/>
        <end position="94"/>
    </location>
    <ligand>
        <name>FMN</name>
        <dbReference type="ChEBI" id="CHEBI:58210"/>
    </ligand>
</feature>
<dbReference type="PIRSF" id="PIRSF000138">
    <property type="entry name" value="Al-hdrx_acd_dh"/>
    <property type="match status" value="1"/>
</dbReference>
<dbReference type="GO" id="GO:0010181">
    <property type="term" value="F:FMN binding"/>
    <property type="evidence" value="ECO:0007669"/>
    <property type="project" value="InterPro"/>
</dbReference>
<evidence type="ECO:0000256" key="1">
    <source>
        <dbReference type="ARBA" id="ARBA00001917"/>
    </source>
</evidence>
<keyword evidence="5" id="KW-0285">Flavoprotein</keyword>
<feature type="binding site" evidence="5">
    <location>
        <position position="186"/>
    </location>
    <ligand>
        <name>glyoxylate</name>
        <dbReference type="ChEBI" id="CHEBI:36655"/>
    </ligand>
</feature>
<evidence type="ECO:0000256" key="5">
    <source>
        <dbReference type="PIRSR" id="PIRSR000138-2"/>
    </source>
</evidence>
<keyword evidence="8" id="KW-1185">Reference proteome</keyword>
<dbReference type="SUPFAM" id="SSF51395">
    <property type="entry name" value="FMN-linked oxidoreductases"/>
    <property type="match status" value="1"/>
</dbReference>
<name>F0XU75_GROCL</name>
<dbReference type="eggNOG" id="KOG0538">
    <property type="taxonomic scope" value="Eukaryota"/>
</dbReference>
<feature type="domain" description="FMN hydroxy acid dehydrogenase" evidence="6">
    <location>
        <begin position="13"/>
        <end position="412"/>
    </location>
</feature>
<gene>
    <name evidence="7" type="ORF">CMQ_4870</name>
</gene>
<sequence length="419" mass="45551">MAQTQPPKATTALPLSACVSLADLEQVARTKLSPRASAYYYSAAETHTAYGRNRDDWGRISFRPRVMRDVTRASMQTQIMGAESTLPLFIAPAASAGLGHADAERCLARGAARMAIPQCVSSVASLLPRDIAATFFGDPQRRGGAVFFQLYVPRRKADACRRIDMAKEAGFEALVMTVDANVIGKRDEDDRFRLLRLHERRARGEKGVEDEYDNSSLPLHEVGADSTANAGSTALDDSLLLPPLPGHEAETLRVCYTPALVWEDLAWIRARWGSRPIIVKGIQSVEDAVEATRHGVDGIYLSNHGGRQLDYAPSAVQTLLDIRRLHPELLAKTKIYLDGGVTRGSDVVKALCLGASGVGIGRGFLFALSAYGTDGVIKAISILSDEIQTTMRLLGVNDISQLNNNYLNLSDFSQPQAKL</sequence>
<dbReference type="Proteomes" id="UP000007796">
    <property type="component" value="Unassembled WGS sequence"/>
</dbReference>
<comment type="cofactor">
    <cofactor evidence="1">
        <name>FMN</name>
        <dbReference type="ChEBI" id="CHEBI:58210"/>
    </cofactor>
</comment>
<organism evidence="8">
    <name type="scientific">Grosmannia clavigera (strain kw1407 / UAMH 11150)</name>
    <name type="common">Blue stain fungus</name>
    <name type="synonym">Graphiocladiella clavigera</name>
    <dbReference type="NCBI Taxonomy" id="655863"/>
    <lineage>
        <taxon>Eukaryota</taxon>
        <taxon>Fungi</taxon>
        <taxon>Dikarya</taxon>
        <taxon>Ascomycota</taxon>
        <taxon>Pezizomycotina</taxon>
        <taxon>Sordariomycetes</taxon>
        <taxon>Sordariomycetidae</taxon>
        <taxon>Ophiostomatales</taxon>
        <taxon>Ophiostomataceae</taxon>
        <taxon>Leptographium</taxon>
    </lineage>
</organism>
<evidence type="ECO:0000313" key="7">
    <source>
        <dbReference type="EMBL" id="EFW99018.1"/>
    </source>
</evidence>
<evidence type="ECO:0000256" key="3">
    <source>
        <dbReference type="ARBA" id="ARBA00024042"/>
    </source>
</evidence>
<reference evidence="7 8" key="1">
    <citation type="journal article" date="2011" name="Proc. Natl. Acad. Sci. U.S.A.">
        <title>Genome and transcriptome analyses of the mountain pine beetle-fungal symbiont Grosmannia clavigera, a lodgepole pine pathogen.</title>
        <authorList>
            <person name="DiGuistini S."/>
            <person name="Wang Y."/>
            <person name="Liao N.Y."/>
            <person name="Taylor G."/>
            <person name="Tanguay P."/>
            <person name="Feau N."/>
            <person name="Henrissat B."/>
            <person name="Chan S.K."/>
            <person name="Hesse-Orce U."/>
            <person name="Alamouti S.M."/>
            <person name="Tsui C.K.M."/>
            <person name="Docking R.T."/>
            <person name="Levasseur A."/>
            <person name="Haridas S."/>
            <person name="Robertson G."/>
            <person name="Birol I."/>
            <person name="Holt R.A."/>
            <person name="Marra M.A."/>
            <person name="Hamelin R.C."/>
            <person name="Hirst M."/>
            <person name="Jones S.J.M."/>
            <person name="Bohlmann J."/>
            <person name="Breuil C."/>
        </authorList>
    </citation>
    <scope>NUCLEOTIDE SEQUENCE [LARGE SCALE GENOMIC DNA]</scope>
    <source>
        <strain evidence="8">kw1407 / UAMH 11150</strain>
    </source>
</reference>
<dbReference type="HOGENOM" id="CLU_020639_1_0_1"/>
<feature type="binding site" evidence="5">
    <location>
        <position position="149"/>
    </location>
    <ligand>
        <name>FMN</name>
        <dbReference type="ChEBI" id="CHEBI:58210"/>
    </ligand>
</feature>
<dbReference type="GeneID" id="25978129"/>
<dbReference type="RefSeq" id="XP_014168501.1">
    <property type="nucleotide sequence ID" value="XM_014313026.1"/>
</dbReference>
<dbReference type="PROSITE" id="PS51349">
    <property type="entry name" value="FMN_HYDROXY_ACID_DH_2"/>
    <property type="match status" value="1"/>
</dbReference>
<dbReference type="InterPro" id="IPR013785">
    <property type="entry name" value="Aldolase_TIM"/>
</dbReference>
<evidence type="ECO:0000259" key="6">
    <source>
        <dbReference type="PROSITE" id="PS51349"/>
    </source>
</evidence>
<dbReference type="InterPro" id="IPR000262">
    <property type="entry name" value="FMN-dep_DH"/>
</dbReference>
<feature type="binding site" evidence="5">
    <location>
        <position position="307"/>
    </location>
    <ligand>
        <name>glyoxylate</name>
        <dbReference type="ChEBI" id="CHEBI:36655"/>
    </ligand>
</feature>
<dbReference type="EMBL" id="GL630006">
    <property type="protein sequence ID" value="EFW99018.1"/>
    <property type="molecule type" value="Genomic_DNA"/>
</dbReference>
<dbReference type="InParanoid" id="F0XU75"/>